<dbReference type="Pfam" id="PF13360">
    <property type="entry name" value="PQQ_2"/>
    <property type="match status" value="2"/>
</dbReference>
<dbReference type="Gene3D" id="2.40.128.630">
    <property type="match status" value="1"/>
</dbReference>
<sequence length="403" mass="42818">MRSPSRRDFLAALGTTATITATAGCASTESRSDDAAYAAGDRPDWPTAGHDGVNTGYNPKGHGPRSTPKIAWKTRLGMTTGPPVAAADRVFVPDAKKLVCYDAADGTQRWEYEPPGDGNIWSAPTVRDGTAYVSGPDESVTAVDVKSGTKQLMFETTGYVSGSPRLDSDGESLFVGTSDGWIHCFDLEENEERWRQQAYGEIDAPLAVAHDRTLFATTYWGEVYAFSATNGGRMWRRKLPSIITAAPTLVEQSLYVPGFKGQVFCLDTNAGAGGTKWKTERGGNVSTHLAIAGGTIFGVTGDKLHAIDADSGESRWSFGLTDTSSCSPAVAGDTVYVGDGSGTVYGIKTNGGSGVGDTRFGAKRWKLRLDGRIRDAFAVADGTLFAATDSSDNAPMLYALREE</sequence>
<dbReference type="SUPFAM" id="SSF50998">
    <property type="entry name" value="Quinoprotein alcohol dehydrogenase-like"/>
    <property type="match status" value="1"/>
</dbReference>
<dbReference type="OrthoDB" id="145878at2157"/>
<dbReference type="InterPro" id="IPR002372">
    <property type="entry name" value="PQQ_rpt_dom"/>
</dbReference>
<dbReference type="RefSeq" id="WP_007983583.1">
    <property type="nucleotide sequence ID" value="NZ_AEMG01000030.1"/>
</dbReference>
<dbReference type="PROSITE" id="PS51257">
    <property type="entry name" value="PROKAR_LIPOPROTEIN"/>
    <property type="match status" value="1"/>
</dbReference>
<proteinExistence type="predicted"/>
<feature type="domain" description="Pyrrolo-quinoline quinone repeat" evidence="2">
    <location>
        <begin position="221"/>
        <end position="353"/>
    </location>
</feature>
<dbReference type="Proteomes" id="UP000184203">
    <property type="component" value="Unassembled WGS sequence"/>
</dbReference>
<evidence type="ECO:0000313" key="4">
    <source>
        <dbReference type="EMBL" id="SHK57293.1"/>
    </source>
</evidence>
<feature type="region of interest" description="Disordered" evidence="1">
    <location>
        <begin position="24"/>
        <end position="66"/>
    </location>
</feature>
<keyword evidence="6" id="KW-1185">Reference proteome</keyword>
<dbReference type="InterPro" id="IPR006311">
    <property type="entry name" value="TAT_signal"/>
</dbReference>
<accession>E7QZZ7</accession>
<reference evidence="6" key="3">
    <citation type="submission" date="2016-11" db="EMBL/GenBank/DDBJ databases">
        <authorList>
            <person name="Varghese N."/>
            <person name="Submissions S."/>
        </authorList>
    </citation>
    <scope>NUCLEOTIDE SEQUENCE [LARGE SCALE GENOMIC DNA]</scope>
    <source>
        <strain evidence="6">DX253</strain>
    </source>
</reference>
<name>E7QZZ7_HALPU</name>
<dbReference type="InterPro" id="IPR015943">
    <property type="entry name" value="WD40/YVTN_repeat-like_dom_sf"/>
</dbReference>
<dbReference type="EMBL" id="AEMG01000030">
    <property type="protein sequence ID" value="EFW89891.1"/>
    <property type="molecule type" value="Genomic_DNA"/>
</dbReference>
<evidence type="ECO:0000313" key="6">
    <source>
        <dbReference type="Proteomes" id="UP000184203"/>
    </source>
</evidence>
<reference evidence="3 5" key="1">
    <citation type="journal article" date="2014" name="ISME J.">
        <title>Trehalose/2-sulfotrehalose biosynthesis and glycine-betaine uptake are widely spread mechanisms for osmoadaptation in the Halobacteriales.</title>
        <authorList>
            <person name="Youssef N.H."/>
            <person name="Savage-Ashlock K.N."/>
            <person name="McCully A.L."/>
            <person name="Luedtke B."/>
            <person name="Shaw E.I."/>
            <person name="Hoff W.D."/>
            <person name="Elshahed M.S."/>
        </authorList>
    </citation>
    <scope>NUCLEOTIDE SEQUENCE [LARGE SCALE GENOMIC DNA]</scope>
    <source>
        <strain evidence="3 5">DX253</strain>
    </source>
</reference>
<feature type="domain" description="Pyrrolo-quinoline quinone repeat" evidence="2">
    <location>
        <begin position="69"/>
        <end position="157"/>
    </location>
</feature>
<reference evidence="4" key="2">
    <citation type="submission" date="2016-11" db="EMBL/GenBank/DDBJ databases">
        <authorList>
            <person name="Jaros S."/>
            <person name="Januszkiewicz K."/>
            <person name="Wedrychowicz H."/>
        </authorList>
    </citation>
    <scope>NUCLEOTIDE SEQUENCE [LARGE SCALE GENOMIC DNA]</scope>
    <source>
        <strain evidence="4">DX253</strain>
    </source>
</reference>
<evidence type="ECO:0000259" key="2">
    <source>
        <dbReference type="Pfam" id="PF13360"/>
    </source>
</evidence>
<gene>
    <name evidence="4" type="ORF">SAMN05444342_1719</name>
    <name evidence="3" type="ORF">ZOD2009_21957</name>
</gene>
<organism evidence="3 5">
    <name type="scientific">Haladaptatus paucihalophilus DX253</name>
    <dbReference type="NCBI Taxonomy" id="797209"/>
    <lineage>
        <taxon>Archaea</taxon>
        <taxon>Methanobacteriati</taxon>
        <taxon>Methanobacteriota</taxon>
        <taxon>Stenosarchaea group</taxon>
        <taxon>Halobacteria</taxon>
        <taxon>Halobacteriales</taxon>
        <taxon>Haladaptataceae</taxon>
        <taxon>Haladaptatus</taxon>
    </lineage>
</organism>
<dbReference type="InterPro" id="IPR018391">
    <property type="entry name" value="PQQ_b-propeller_rpt"/>
</dbReference>
<dbReference type="InterPro" id="IPR011047">
    <property type="entry name" value="Quinoprotein_ADH-like_sf"/>
</dbReference>
<dbReference type="Gene3D" id="2.130.10.10">
    <property type="entry name" value="YVTN repeat-like/Quinoprotein amine dehydrogenase"/>
    <property type="match status" value="2"/>
</dbReference>
<dbReference type="SMART" id="SM00564">
    <property type="entry name" value="PQQ"/>
    <property type="match status" value="7"/>
</dbReference>
<evidence type="ECO:0000256" key="1">
    <source>
        <dbReference type="SAM" id="MobiDB-lite"/>
    </source>
</evidence>
<dbReference type="STRING" id="797209.GCA_000376445_01450"/>
<dbReference type="PANTHER" id="PTHR34512">
    <property type="entry name" value="CELL SURFACE PROTEIN"/>
    <property type="match status" value="1"/>
</dbReference>
<dbReference type="PATRIC" id="fig|797209.4.peg.4308"/>
<evidence type="ECO:0000313" key="3">
    <source>
        <dbReference type="EMBL" id="EFW89891.1"/>
    </source>
</evidence>
<dbReference type="AlphaFoldDB" id="E7QZZ7"/>
<dbReference type="PROSITE" id="PS51318">
    <property type="entry name" value="TAT"/>
    <property type="match status" value="1"/>
</dbReference>
<dbReference type="eggNOG" id="arCOG02492">
    <property type="taxonomic scope" value="Archaea"/>
</dbReference>
<protein>
    <submittedName>
        <fullName evidence="4">Outer membrane protein assembly factor BamB, contains PQQ-like beta-propeller repeat</fullName>
    </submittedName>
    <submittedName>
        <fullName evidence="3">Pyrrolo-quinoline quinone</fullName>
    </submittedName>
</protein>
<dbReference type="Proteomes" id="UP000003751">
    <property type="component" value="Unassembled WGS sequence"/>
</dbReference>
<dbReference type="EMBL" id="FRAN01000002">
    <property type="protein sequence ID" value="SHK57293.1"/>
    <property type="molecule type" value="Genomic_DNA"/>
</dbReference>
<evidence type="ECO:0000313" key="5">
    <source>
        <dbReference type="Proteomes" id="UP000003751"/>
    </source>
</evidence>
<dbReference type="PANTHER" id="PTHR34512:SF30">
    <property type="entry name" value="OUTER MEMBRANE PROTEIN ASSEMBLY FACTOR BAMB"/>
    <property type="match status" value="1"/>
</dbReference>